<keyword evidence="1" id="KW-0472">Membrane</keyword>
<keyword evidence="1" id="KW-1133">Transmembrane helix</keyword>
<keyword evidence="1" id="KW-0812">Transmembrane</keyword>
<reference evidence="2 3" key="1">
    <citation type="journal article" date="2013" name="Genome Announc.">
        <title>First draft genome sequence from a member of the genus agrococcus, isolated from modern microbialites.</title>
        <authorList>
            <person name="White R.A.III."/>
            <person name="Grassa C.J."/>
            <person name="Suttle C.A."/>
        </authorList>
    </citation>
    <scope>NUCLEOTIDE SEQUENCE [LARGE SCALE GENOMIC DNA]</scope>
    <source>
        <strain evidence="2 3">RW1</strain>
    </source>
</reference>
<proteinExistence type="predicted"/>
<accession>U1MS83</accession>
<dbReference type="Proteomes" id="UP000016462">
    <property type="component" value="Unassembled WGS sequence"/>
</dbReference>
<evidence type="ECO:0000313" key="2">
    <source>
        <dbReference type="EMBL" id="ERG63525.1"/>
    </source>
</evidence>
<comment type="caution">
    <text evidence="2">The sequence shown here is derived from an EMBL/GenBank/DDBJ whole genome shotgun (WGS) entry which is preliminary data.</text>
</comment>
<evidence type="ECO:0000256" key="1">
    <source>
        <dbReference type="SAM" id="Phobius"/>
    </source>
</evidence>
<gene>
    <name evidence="2" type="ORF">L332_03530</name>
</gene>
<name>U1MS83_9MICO</name>
<protein>
    <submittedName>
        <fullName evidence="2">Uncharacterized protein</fullName>
    </submittedName>
</protein>
<evidence type="ECO:0000313" key="3">
    <source>
        <dbReference type="Proteomes" id="UP000016462"/>
    </source>
</evidence>
<dbReference type="AlphaFoldDB" id="U1MS83"/>
<sequence>MTPPVAAYRCGLPVAMGFLGIGSLAVVAGAGTAVIVAAQVLLGVGRYGRIAKTHGLAGLRIR</sequence>
<dbReference type="EMBL" id="ASHR01000031">
    <property type="protein sequence ID" value="ERG63525.1"/>
    <property type="molecule type" value="Genomic_DNA"/>
</dbReference>
<keyword evidence="3" id="KW-1185">Reference proteome</keyword>
<dbReference type="RefSeq" id="WP_021011272.1">
    <property type="nucleotide sequence ID" value="NZ_ASHR01000031.1"/>
</dbReference>
<feature type="transmembrane region" description="Helical" evidence="1">
    <location>
        <begin position="12"/>
        <end position="42"/>
    </location>
</feature>
<organism evidence="2 3">
    <name type="scientific">Agrococcus pavilionensis RW1</name>
    <dbReference type="NCBI Taxonomy" id="1330458"/>
    <lineage>
        <taxon>Bacteria</taxon>
        <taxon>Bacillati</taxon>
        <taxon>Actinomycetota</taxon>
        <taxon>Actinomycetes</taxon>
        <taxon>Micrococcales</taxon>
        <taxon>Microbacteriaceae</taxon>
        <taxon>Agrococcus</taxon>
    </lineage>
</organism>